<evidence type="ECO:0000313" key="6">
    <source>
        <dbReference type="Proteomes" id="UP000095284"/>
    </source>
</evidence>
<dbReference type="Pfam" id="PF06367">
    <property type="entry name" value="Drf_FH3"/>
    <property type="match status" value="1"/>
</dbReference>
<dbReference type="GO" id="GO:0005884">
    <property type="term" value="C:actin filament"/>
    <property type="evidence" value="ECO:0007669"/>
    <property type="project" value="TreeGrafter"/>
</dbReference>
<evidence type="ECO:0000259" key="2">
    <source>
        <dbReference type="PROSITE" id="PS51232"/>
    </source>
</evidence>
<feature type="compositionally biased region" description="Low complexity" evidence="1">
    <location>
        <begin position="1062"/>
        <end position="1076"/>
    </location>
</feature>
<dbReference type="WBParaSite" id="BXY_1642200.1">
    <property type="protein sequence ID" value="BXY_1642200.1"/>
    <property type="gene ID" value="BXY_1642200"/>
</dbReference>
<feature type="region of interest" description="Disordered" evidence="1">
    <location>
        <begin position="479"/>
        <end position="577"/>
    </location>
</feature>
<dbReference type="SMART" id="SM01140">
    <property type="entry name" value="Drf_GBD"/>
    <property type="match status" value="1"/>
</dbReference>
<keyword evidence="7" id="KW-1185">Reference proteome</keyword>
<dbReference type="InterPro" id="IPR015425">
    <property type="entry name" value="FH2_Formin"/>
</dbReference>
<evidence type="ECO:0000313" key="7">
    <source>
        <dbReference type="Proteomes" id="UP000659654"/>
    </source>
</evidence>
<name>A0A1I7STQ2_BURXY</name>
<organism evidence="6 8">
    <name type="scientific">Bursaphelenchus xylophilus</name>
    <name type="common">Pinewood nematode worm</name>
    <name type="synonym">Aphelenchoides xylophilus</name>
    <dbReference type="NCBI Taxonomy" id="6326"/>
    <lineage>
        <taxon>Eukaryota</taxon>
        <taxon>Metazoa</taxon>
        <taxon>Ecdysozoa</taxon>
        <taxon>Nematoda</taxon>
        <taxon>Chromadorea</taxon>
        <taxon>Rhabditida</taxon>
        <taxon>Tylenchina</taxon>
        <taxon>Tylenchomorpha</taxon>
        <taxon>Aphelenchoidea</taxon>
        <taxon>Aphelenchoididae</taxon>
        <taxon>Bursaphelenchus</taxon>
    </lineage>
</organism>
<evidence type="ECO:0000313" key="8">
    <source>
        <dbReference type="WBParaSite" id="BXY_1642200.1"/>
    </source>
</evidence>
<dbReference type="Pfam" id="PF06371">
    <property type="entry name" value="Drf_GBD"/>
    <property type="match status" value="1"/>
</dbReference>
<dbReference type="SMR" id="A0A1I7STQ2"/>
<evidence type="ECO:0000313" key="4">
    <source>
        <dbReference type="EMBL" id="CAD5221278.1"/>
    </source>
</evidence>
<dbReference type="PROSITE" id="PS51444">
    <property type="entry name" value="FH2"/>
    <property type="match status" value="1"/>
</dbReference>
<dbReference type="AlphaFoldDB" id="A0A1I7STQ2"/>
<dbReference type="SMART" id="SM01139">
    <property type="entry name" value="Drf_FH3"/>
    <property type="match status" value="1"/>
</dbReference>
<dbReference type="Pfam" id="PF02181">
    <property type="entry name" value="FH2"/>
    <property type="match status" value="1"/>
</dbReference>
<dbReference type="eggNOG" id="KOG1924">
    <property type="taxonomic scope" value="Eukaryota"/>
</dbReference>
<evidence type="ECO:0000256" key="1">
    <source>
        <dbReference type="SAM" id="MobiDB-lite"/>
    </source>
</evidence>
<evidence type="ECO:0000259" key="3">
    <source>
        <dbReference type="PROSITE" id="PS51444"/>
    </source>
</evidence>
<dbReference type="InterPro" id="IPR014768">
    <property type="entry name" value="GBD/FH3_dom"/>
</dbReference>
<feature type="domain" description="FH2" evidence="3">
    <location>
        <begin position="585"/>
        <end position="984"/>
    </location>
</feature>
<dbReference type="SUPFAM" id="SSF101447">
    <property type="entry name" value="Formin homology 2 domain (FH2 domain)"/>
    <property type="match status" value="1"/>
</dbReference>
<dbReference type="Proteomes" id="UP000659654">
    <property type="component" value="Unassembled WGS sequence"/>
</dbReference>
<sequence length="1101" mass="125153">MGGKSKGPDKPLKKQLKHLTDNELDSRLKISLVNRNLQDKVKLDNMDRKKKEEFLIKLSADVDSGSKEDVNAAMDNLMNITNEKYGAQAAQKLVTLRVRIGTATIEWIDWFCDAGGHVCLMTVLTWCTQNLERCLQGARDKDQYLNLVATIPEVVKCLRALMNTDRGLKQCLNSGLGLFMKLIDMLHVLNQVNEKALDSVKAEIFRFFNVSFVVHKFCKISGVELLISGFDAFERSRKICRFCPIISSLKYASANTMFRTFEFINQLLSIPKDYRHRVIMRQELIHAGLQPLMREVEKVAKDLPELRRELDHFHDTMKADSEDLVCHETSKSSKFCSEPEELLNKLCKKFAKTKCEFIWYDILTRLLMLMDKSTPDFDYLLALRNFISFLSYKDEPTKNERDIRPSNFGRLVNDVYASQDLKRLNERLQTAVNEKQEAYAQQVSYFNKINELHDEVGKLREHIRNPEIPLPPLTVIDVAPPKLRGNTPANSPASSKPPNAKNLRPEAAPTGSNIPPPPPLPPNMIKTGGVPPVPPPPPPPPSLKGPVPPPPPPIGGLKGLPPPPLHGGHKAKPVGPSLPSYLLIKRPVMPKFPMRRIPQWEELTLIPKNIRDNSIWTKYQKTEEKFTDEEFYSTLTEKFGRPETKSKAPVFKAKIKEPVIVKDNNKLKKWDILSARLIKDYEAFKRALYELDMNVLNEDLLSAVQEKLLEPELFKKLREKPIEAFKDAPEGEKLLACLSHVKDLPNRLRAISMLLSFPKISQEVKSNLSIIAEACDEVMHSLGLGHFVSLVLACGNFLMKNDKQNKDWYGYTMNLLTKLSETKDVSNKATLLDNLVILFDKKTNGQFTEFAMKDFFHVYKAKRLMLSHEAAQVDDLQKRLKVLSGYNAKFIKQVPYDRMGEELSKFLPDGIAVMDTLVELKKSVEEKAAEVEVFFSYDPKKYKLENLFTDISNFAGQYEASYIRMKTKPKETIPLASQAKNIIKKADEKKARLNIQNGCLDELENVLANSRSKRSVKRNTRQNEVDLFAQLSSAMLENSKDSFRLTSSSKGVRPFSTEKENLLPSGSNSTFSSTLSVAHNEDSDKDSIPDIDALVRRVQYL</sequence>
<protein>
    <submittedName>
        <fullName evidence="4">(pine wood nematode) hypothetical protein</fullName>
    </submittedName>
</protein>
<dbReference type="EMBL" id="CAJFDI010000003">
    <property type="protein sequence ID" value="CAD5221278.1"/>
    <property type="molecule type" value="Genomic_DNA"/>
</dbReference>
<dbReference type="SMART" id="SM00498">
    <property type="entry name" value="FH2"/>
    <property type="match status" value="1"/>
</dbReference>
<feature type="compositionally biased region" description="Pro residues" evidence="1">
    <location>
        <begin position="531"/>
        <end position="565"/>
    </location>
</feature>
<reference evidence="5" key="2">
    <citation type="submission" date="2020-08" db="EMBL/GenBank/DDBJ databases">
        <authorList>
            <person name="Kikuchi T."/>
        </authorList>
    </citation>
    <scope>NUCLEOTIDE SEQUENCE</scope>
    <source>
        <strain evidence="4">Ka4C1</strain>
    </source>
</reference>
<feature type="region of interest" description="Disordered" evidence="1">
    <location>
        <begin position="1043"/>
        <end position="1086"/>
    </location>
</feature>
<dbReference type="GO" id="GO:0030041">
    <property type="term" value="P:actin filament polymerization"/>
    <property type="evidence" value="ECO:0007669"/>
    <property type="project" value="TreeGrafter"/>
</dbReference>
<dbReference type="PANTHER" id="PTHR45691:SF6">
    <property type="entry name" value="PROTEIN DIAPHANOUS"/>
    <property type="match status" value="1"/>
</dbReference>
<dbReference type="InterPro" id="IPR016024">
    <property type="entry name" value="ARM-type_fold"/>
</dbReference>
<gene>
    <name evidence="4" type="ORF">BXYJ_LOCUS6598</name>
</gene>
<dbReference type="InterPro" id="IPR010473">
    <property type="entry name" value="GTPase-bd"/>
</dbReference>
<dbReference type="EMBL" id="CAJFCV020000003">
    <property type="protein sequence ID" value="CAG9108117.1"/>
    <property type="molecule type" value="Genomic_DNA"/>
</dbReference>
<feature type="domain" description="GBD/FH3" evidence="2">
    <location>
        <begin position="16"/>
        <end position="401"/>
    </location>
</feature>
<dbReference type="Proteomes" id="UP000095284">
    <property type="component" value="Unplaced"/>
</dbReference>
<dbReference type="Gene3D" id="1.20.58.2220">
    <property type="entry name" value="Formin, FH2 domain"/>
    <property type="match status" value="1"/>
</dbReference>
<dbReference type="PANTHER" id="PTHR45691">
    <property type="entry name" value="PROTEIN DIAPHANOUS"/>
    <property type="match status" value="1"/>
</dbReference>
<dbReference type="OrthoDB" id="1104827at2759"/>
<dbReference type="PROSITE" id="PS51232">
    <property type="entry name" value="GBD_FH3"/>
    <property type="match status" value="1"/>
</dbReference>
<dbReference type="SUPFAM" id="SSF48371">
    <property type="entry name" value="ARM repeat"/>
    <property type="match status" value="1"/>
</dbReference>
<dbReference type="InterPro" id="IPR010472">
    <property type="entry name" value="FH3_dom"/>
</dbReference>
<dbReference type="Gene3D" id="1.25.10.10">
    <property type="entry name" value="Leucine-rich Repeat Variant"/>
    <property type="match status" value="1"/>
</dbReference>
<dbReference type="InterPro" id="IPR011989">
    <property type="entry name" value="ARM-like"/>
</dbReference>
<evidence type="ECO:0000313" key="5">
    <source>
        <dbReference type="EMBL" id="CAG9108117.1"/>
    </source>
</evidence>
<dbReference type="Proteomes" id="UP000582659">
    <property type="component" value="Unassembled WGS sequence"/>
</dbReference>
<proteinExistence type="predicted"/>
<accession>A0A1I7STQ2</accession>
<dbReference type="InterPro" id="IPR051412">
    <property type="entry name" value="Formin_Homology_Diaphanous_sf"/>
</dbReference>
<dbReference type="Gene3D" id="6.10.30.30">
    <property type="match status" value="1"/>
</dbReference>
<dbReference type="GO" id="GO:0031267">
    <property type="term" value="F:small GTPase binding"/>
    <property type="evidence" value="ECO:0007669"/>
    <property type="project" value="InterPro"/>
</dbReference>
<feature type="compositionally biased region" description="Low complexity" evidence="1">
    <location>
        <begin position="488"/>
        <end position="502"/>
    </location>
</feature>
<dbReference type="InterPro" id="IPR042201">
    <property type="entry name" value="FH2_Formin_sf"/>
</dbReference>
<reference evidence="8" key="1">
    <citation type="submission" date="2016-11" db="UniProtKB">
        <authorList>
            <consortium name="WormBaseParasite"/>
        </authorList>
    </citation>
    <scope>IDENTIFICATION</scope>
</reference>
<dbReference type="GO" id="GO:0003779">
    <property type="term" value="F:actin binding"/>
    <property type="evidence" value="ECO:0007669"/>
    <property type="project" value="InterPro"/>
</dbReference>